<gene>
    <name evidence="1" type="ORF">SMALB_7492</name>
</gene>
<dbReference type="Proteomes" id="UP000536624">
    <property type="component" value="Unassembled WGS sequence"/>
</dbReference>
<sequence length="187" mass="20173">MARKGSSCAPPGPWLWPREPRRSLARSVWSGPLRAPAPISATAINGAGRPIRPPTALTPGSISGLPTRSPSWVMDSARLPSAQILRMRRRGYVCGMRTDTAQTALLEGYRCRNSGGHATRRMGGRFPSPMLTKRRSGAGARRLSPCRGRDKSICSGSGHWPRQRSSGACSLTLNDKVPNGNCRGCRI</sequence>
<comment type="caution">
    <text evidence="1">The sequence shown here is derived from an EMBL/GenBank/DDBJ whole genome shotgun (WGS) entry which is preliminary data.</text>
</comment>
<protein>
    <submittedName>
        <fullName evidence="1">Uncharacterized protein</fullName>
    </submittedName>
</protein>
<organism evidence="1 2">
    <name type="scientific">Streptomyces malaysiensis</name>
    <dbReference type="NCBI Taxonomy" id="92644"/>
    <lineage>
        <taxon>Bacteria</taxon>
        <taxon>Bacillati</taxon>
        <taxon>Actinomycetota</taxon>
        <taxon>Actinomycetes</taxon>
        <taxon>Kitasatosporales</taxon>
        <taxon>Streptomycetaceae</taxon>
        <taxon>Streptomyces</taxon>
        <taxon>Streptomyces violaceusniger group</taxon>
    </lineage>
</organism>
<accession>A0A7X5XA20</accession>
<evidence type="ECO:0000313" key="2">
    <source>
        <dbReference type="Proteomes" id="UP000536624"/>
    </source>
</evidence>
<evidence type="ECO:0000313" key="1">
    <source>
        <dbReference type="EMBL" id="NIY69372.1"/>
    </source>
</evidence>
<name>A0A7X5XA20_STRMQ</name>
<proteinExistence type="predicted"/>
<dbReference type="EMBL" id="JAALLH010000001">
    <property type="protein sequence ID" value="NIY69372.1"/>
    <property type="molecule type" value="Genomic_DNA"/>
</dbReference>
<dbReference type="AlphaFoldDB" id="A0A7X5XA20"/>
<reference evidence="1 2" key="1">
    <citation type="submission" date="2020-02" db="EMBL/GenBank/DDBJ databases">
        <title>Streptomyces malaysiensis DSM14702 (JHCC583434, PFL_A843) Genome sequencing and assembly.</title>
        <authorList>
            <person name="Samborskyy M."/>
        </authorList>
    </citation>
    <scope>NUCLEOTIDE SEQUENCE [LARGE SCALE GENOMIC DNA]</scope>
    <source>
        <strain evidence="1 2">DSM 14702</strain>
    </source>
</reference>